<feature type="repeat" description="TPR" evidence="1">
    <location>
        <begin position="465"/>
        <end position="498"/>
    </location>
</feature>
<feature type="domain" description="Cytochrome c-type biogenesis protein H TPR" evidence="2">
    <location>
        <begin position="189"/>
        <end position="285"/>
    </location>
</feature>
<dbReference type="EMBL" id="CP102097">
    <property type="protein sequence ID" value="UUM32892.1"/>
    <property type="molecule type" value="Genomic_DNA"/>
</dbReference>
<dbReference type="NCBIfam" id="TIGR02917">
    <property type="entry name" value="PEP_TPR_lipo"/>
    <property type="match status" value="1"/>
</dbReference>
<evidence type="ECO:0000313" key="4">
    <source>
        <dbReference type="Proteomes" id="UP001058602"/>
    </source>
</evidence>
<dbReference type="Pfam" id="PF13181">
    <property type="entry name" value="TPR_8"/>
    <property type="match status" value="1"/>
</dbReference>
<dbReference type="InterPro" id="IPR019734">
    <property type="entry name" value="TPR_rpt"/>
</dbReference>
<proteinExistence type="predicted"/>
<dbReference type="PROSITE" id="PS50005">
    <property type="entry name" value="TPR"/>
    <property type="match status" value="5"/>
</dbReference>
<feature type="repeat" description="TPR" evidence="1">
    <location>
        <begin position="702"/>
        <end position="735"/>
    </location>
</feature>
<keyword evidence="4" id="KW-1185">Reference proteome</keyword>
<dbReference type="InterPro" id="IPR014266">
    <property type="entry name" value="PEP-CTERM_TPR_PrsT"/>
</dbReference>
<reference evidence="3" key="1">
    <citation type="submission" date="2022-07" db="EMBL/GenBank/DDBJ databases">
        <title>Complete genome of Vibrio japonicus strain JCM 31412T and phylogenomic assessment of the Nereis clade of the genus Vibrio.</title>
        <authorList>
            <person name="Shlafstein M.D."/>
            <person name="Emsley S.A."/>
            <person name="Ushijima B."/>
            <person name="Videau P."/>
            <person name="Saw J.H."/>
        </authorList>
    </citation>
    <scope>NUCLEOTIDE SEQUENCE</scope>
    <source>
        <strain evidence="3">JCM 31412</strain>
    </source>
</reference>
<accession>A0ABY5LP88</accession>
<dbReference type="PANTHER" id="PTHR12558">
    <property type="entry name" value="CELL DIVISION CYCLE 16,23,27"/>
    <property type="match status" value="1"/>
</dbReference>
<dbReference type="Gene3D" id="1.25.40.10">
    <property type="entry name" value="Tetratricopeptide repeat domain"/>
    <property type="match status" value="6"/>
</dbReference>
<dbReference type="Pfam" id="PF13429">
    <property type="entry name" value="TPR_15"/>
    <property type="match status" value="1"/>
</dbReference>
<dbReference type="Proteomes" id="UP001058602">
    <property type="component" value="Chromosome 2"/>
</dbReference>
<sequence length="920" mass="102959">MSYETEITPKKLALAGLTISALLFSHTGFANKYISSAEDYLSKNETNAAMIELKNAIQKSPEDALPRYMLGKIYLEQGNFTNAEKELSRALKYGYNAKEALPLLARALLNQNKLDDIFLLVEDFSDTGTTPDLLAITAMAEIKRNNLDEAKTLLKKAGTDTVYGKLAQATYLSTTKQLESASDYVDSLLKSETSNSDVWMLKGHLDIAQNKFDEAYDSYATAYKLSPNARQYIFFMAQALVSGQKLEEAKPLVDNLLTTHSHNIYVNELKAIIAFADKDYSVAKTHADRAIHSGSDSLRVSTISGISAFYLGQFEQAHRVFTKIYPELPKDHVVHRLYIMSQIELGYVDEAIELLNNYDIQSPEESRFISQASIELAKIGRNETALKLAKKAAINDSSQIEATLGLVKLANNDLSGIEDLHSAIEADPSMLDAKRGLSNYYLSRKMFDDADSVADRWLEKQPNDTTALMLKGVINKEKGKIDLAQTYFNQVREIDPNNVQSIVELADIESSNGNTQKSLSLLVDAKNLAPNNYKVNTKFLEYSKQIGRLPEAMRTLDEQIKADPLNSHLKVQKAHALVLNDDKKSAVNVLESLPHADKDANVLKFLGNLYFSLGKIPEAKRNYQQWVDTDIYNPTAYIRSIQLLGYNNEIDSGLNLTQRAQSVFPNDARFSLIRAELFFKSGDLENAQRTLDAMPEHVRGTAYSLELQGAIYIAKQDFSTAVDVYKKSYAAMPNIQNARKLASIYSLNDQNTEAIRFLNNVIEQHGEKAEPLKLKLAELQIKSQPEKALAQYEAILAKDPNNALVLNNLAWLYMDKDQTNQACKYAQKAYEIANRSFEIVDTYGYCLLKSGDTARALELLELAYNSRQQNAEIALHFAEALLSNRQITQATKVLSSVVTEDPHLVSRKSLLNEQVKLLAQ</sequence>
<dbReference type="InterPro" id="IPR011990">
    <property type="entry name" value="TPR-like_helical_dom_sf"/>
</dbReference>
<keyword evidence="1" id="KW-0802">TPR repeat</keyword>
<organism evidence="3 4">
    <name type="scientific">Vibrio japonicus</name>
    <dbReference type="NCBI Taxonomy" id="1824638"/>
    <lineage>
        <taxon>Bacteria</taxon>
        <taxon>Pseudomonadati</taxon>
        <taxon>Pseudomonadota</taxon>
        <taxon>Gammaproteobacteria</taxon>
        <taxon>Vibrionales</taxon>
        <taxon>Vibrionaceae</taxon>
        <taxon>Vibrio</taxon>
    </lineage>
</organism>
<protein>
    <submittedName>
        <fullName evidence="3">PEP-CTERM system TPR-repeat protein PrsT</fullName>
    </submittedName>
</protein>
<feature type="repeat" description="TPR" evidence="1">
    <location>
        <begin position="600"/>
        <end position="633"/>
    </location>
</feature>
<dbReference type="InterPro" id="IPR056413">
    <property type="entry name" value="TPR_CcmH_CycH"/>
</dbReference>
<dbReference type="Pfam" id="PF14559">
    <property type="entry name" value="TPR_19"/>
    <property type="match status" value="1"/>
</dbReference>
<dbReference type="RefSeq" id="WP_257086593.1">
    <property type="nucleotide sequence ID" value="NZ_CP102097.1"/>
</dbReference>
<feature type="repeat" description="TPR" evidence="1">
    <location>
        <begin position="64"/>
        <end position="97"/>
    </location>
</feature>
<dbReference type="PANTHER" id="PTHR12558:SF13">
    <property type="entry name" value="CELL DIVISION CYCLE PROTEIN 27 HOMOLOG"/>
    <property type="match status" value="1"/>
</dbReference>
<dbReference type="Pfam" id="PF23914">
    <property type="entry name" value="TPR_CcmH_CycH"/>
    <property type="match status" value="1"/>
</dbReference>
<feature type="repeat" description="TPR" evidence="1">
    <location>
        <begin position="196"/>
        <end position="229"/>
    </location>
</feature>
<dbReference type="SUPFAM" id="SSF48452">
    <property type="entry name" value="TPR-like"/>
    <property type="match status" value="4"/>
</dbReference>
<name>A0ABY5LP88_9VIBR</name>
<evidence type="ECO:0000313" key="3">
    <source>
        <dbReference type="EMBL" id="UUM32892.1"/>
    </source>
</evidence>
<evidence type="ECO:0000259" key="2">
    <source>
        <dbReference type="Pfam" id="PF23914"/>
    </source>
</evidence>
<gene>
    <name evidence="3" type="primary">prsT</name>
    <name evidence="3" type="ORF">NP165_15130</name>
</gene>
<evidence type="ECO:0000256" key="1">
    <source>
        <dbReference type="PROSITE-ProRule" id="PRU00339"/>
    </source>
</evidence>
<dbReference type="SMART" id="SM00028">
    <property type="entry name" value="TPR"/>
    <property type="match status" value="11"/>
</dbReference>